<protein>
    <recommendedName>
        <fullName evidence="3">Virulence factor SrfB</fullName>
    </recommendedName>
</protein>
<dbReference type="OrthoDB" id="5437169at2"/>
<dbReference type="AlphaFoldDB" id="A0A5M6IVD7"/>
<proteinExistence type="predicted"/>
<reference evidence="1 2" key="1">
    <citation type="submission" date="2019-09" db="EMBL/GenBank/DDBJ databases">
        <title>Genome sequence of Rhodovastum atsumiense, a diverse member of the Acetobacteraceae family of non-sulfur purple photosynthetic bacteria.</title>
        <authorList>
            <person name="Meyer T."/>
            <person name="Kyndt J."/>
        </authorList>
    </citation>
    <scope>NUCLEOTIDE SEQUENCE [LARGE SCALE GENOMIC DNA]</scope>
    <source>
        <strain evidence="1 2">DSM 21279</strain>
    </source>
</reference>
<dbReference type="Proteomes" id="UP000325255">
    <property type="component" value="Unassembled WGS sequence"/>
</dbReference>
<dbReference type="EMBL" id="VWPK01000014">
    <property type="protein sequence ID" value="KAA5612181.1"/>
    <property type="molecule type" value="Genomic_DNA"/>
</dbReference>
<dbReference type="RefSeq" id="WP_150040789.1">
    <property type="nucleotide sequence ID" value="NZ_OW485601.1"/>
</dbReference>
<dbReference type="InterPro" id="IPR009216">
    <property type="entry name" value="Virulence_factor_SrfB"/>
</dbReference>
<keyword evidence="2" id="KW-1185">Reference proteome</keyword>
<organism evidence="1 2">
    <name type="scientific">Rhodovastum atsumiense</name>
    <dbReference type="NCBI Taxonomy" id="504468"/>
    <lineage>
        <taxon>Bacteria</taxon>
        <taxon>Pseudomonadati</taxon>
        <taxon>Pseudomonadota</taxon>
        <taxon>Alphaproteobacteria</taxon>
        <taxon>Acetobacterales</taxon>
        <taxon>Acetobacteraceae</taxon>
        <taxon>Rhodovastum</taxon>
    </lineage>
</organism>
<dbReference type="SUPFAM" id="SSF53067">
    <property type="entry name" value="Actin-like ATPase domain"/>
    <property type="match status" value="1"/>
</dbReference>
<evidence type="ECO:0000313" key="1">
    <source>
        <dbReference type="EMBL" id="KAA5612181.1"/>
    </source>
</evidence>
<gene>
    <name evidence="1" type="ORF">F1189_10990</name>
</gene>
<evidence type="ECO:0000313" key="2">
    <source>
        <dbReference type="Proteomes" id="UP000325255"/>
    </source>
</evidence>
<comment type="caution">
    <text evidence="1">The sequence shown here is derived from an EMBL/GenBank/DDBJ whole genome shotgun (WGS) entry which is preliminary data.</text>
</comment>
<accession>A0A5M6IVD7</accession>
<evidence type="ECO:0008006" key="3">
    <source>
        <dbReference type="Google" id="ProtNLM"/>
    </source>
</evidence>
<sequence>MIIPANKLPPLNAGTDVPLVPGSGIQFLDVPLGLEALRLTRDWYELPRQDGLAALRPLREMPDDPGNWACEQDGRLVPVARDDERAYTLDLRGALLPFLRKWVPVPFLQVEVDGPPGRRRLSPGPSNWARLHVVQLATPDEGGFSHRAVLAFDTTLAKRDDAAGYLAPREGEPGRFALATRTEEVAWLLNTPWMQGWLAETYRERDSAGQELPRDAAIGCRHFAAYLTLLDLLERSEAIPSVRLIDLAAAERENSFINVDLVLDLGNSRSCGFLVEETPGRGRSIADACRLSLRDLSMPEVVSDLPFESRVEFAQPAFGKEEWSLQSRRSAAFEWPSPVRVGPEAVRLSALNRGNEGETGLSSPKRYLWDEQARLTPWRFNPATAGDEGIRGSYLRHLTEDGTVKSLRTGTRGIALRPLFSHASLFTLFLLEVLLQARAQVNSYAARYGRHVMAAPRRLGSLVLTLPPAMPLEEVRKVRERARAATHLLRDVTGDGLPEPQVSSGEAPARRRAIPVEARLDEATATQIVYLYDQITRACRGNAQEYVELAGRPRPGPDGTARPALRIASIDVGGGTTDLAIHTYTLNARVVMPHEEFREGFRLAGDDVLEAVVMRHVMPPVMDALAEAGLGEERARQFLVSLFRVPAGTAPARQARRLALSHLFAPAALGLLTEYESWDPMVASSVETRLLGALLAARAGGLQAAPVPTRNRKARPAQLQAAAWFNEQAAEAGAHGFDVVAATMALDFPAIHETVMQTLGEVLEPLCEMVYHFDCDVLLLSGRGARWPGVLERVRASLAIEPQRIQPMHRYRIGAWYPFADGTGRIFDPKTTVAVGAMLHRLLRGGQLTNLALVDRFAMRSTARHVGIMESDRRILDDHILFRDIDTSAAGEGEVAEATATFSSRCFLGFKQFAAERWPASALYRLDLAPSPPPDLVLPLSFTLRRELTRKEDGDAMELEIDQPSVVDATEKPRPRALTRTLQTLPADEGSQWLDSGQLATLDVILATLPRHR</sequence>
<dbReference type="InterPro" id="IPR043129">
    <property type="entry name" value="ATPase_NBD"/>
</dbReference>
<name>A0A5M6IVD7_9PROT</name>
<dbReference type="Pfam" id="PF07520">
    <property type="entry name" value="SrfB"/>
    <property type="match status" value="1"/>
</dbReference>